<dbReference type="EMBL" id="JAEAOA010002300">
    <property type="protein sequence ID" value="KAK3576356.1"/>
    <property type="molecule type" value="Genomic_DNA"/>
</dbReference>
<name>A0AAE0RMN5_9BIVA</name>
<keyword evidence="4" id="KW-1185">Reference proteome</keyword>
<reference evidence="3" key="1">
    <citation type="journal article" date="2021" name="Genome Biol. Evol.">
        <title>A High-Quality Reference Genome for a Parasitic Bivalve with Doubly Uniparental Inheritance (Bivalvia: Unionida).</title>
        <authorList>
            <person name="Smith C.H."/>
        </authorList>
    </citation>
    <scope>NUCLEOTIDE SEQUENCE</scope>
    <source>
        <strain evidence="3">CHS0354</strain>
    </source>
</reference>
<keyword evidence="2" id="KW-1133">Transmembrane helix</keyword>
<dbReference type="AlphaFoldDB" id="A0AAE0RMN5"/>
<feature type="compositionally biased region" description="Polar residues" evidence="1">
    <location>
        <begin position="48"/>
        <end position="59"/>
    </location>
</feature>
<reference evidence="3" key="3">
    <citation type="submission" date="2023-05" db="EMBL/GenBank/DDBJ databases">
        <authorList>
            <person name="Smith C.H."/>
        </authorList>
    </citation>
    <scope>NUCLEOTIDE SEQUENCE</scope>
    <source>
        <strain evidence="3">CHS0354</strain>
        <tissue evidence="3">Mantle</tissue>
    </source>
</reference>
<protein>
    <submittedName>
        <fullName evidence="3">Uncharacterized protein</fullName>
    </submittedName>
</protein>
<feature type="compositionally biased region" description="Basic and acidic residues" evidence="1">
    <location>
        <begin position="64"/>
        <end position="80"/>
    </location>
</feature>
<feature type="compositionally biased region" description="Basic and acidic residues" evidence="1">
    <location>
        <begin position="189"/>
        <end position="199"/>
    </location>
</feature>
<evidence type="ECO:0000256" key="2">
    <source>
        <dbReference type="SAM" id="Phobius"/>
    </source>
</evidence>
<dbReference type="Proteomes" id="UP001195483">
    <property type="component" value="Unassembled WGS sequence"/>
</dbReference>
<keyword evidence="2" id="KW-0812">Transmembrane</keyword>
<feature type="compositionally biased region" description="Basic and acidic residues" evidence="1">
    <location>
        <begin position="220"/>
        <end position="232"/>
    </location>
</feature>
<feature type="transmembrane region" description="Helical" evidence="2">
    <location>
        <begin position="251"/>
        <end position="270"/>
    </location>
</feature>
<gene>
    <name evidence="3" type="ORF">CHS0354_039293</name>
</gene>
<evidence type="ECO:0000313" key="4">
    <source>
        <dbReference type="Proteomes" id="UP001195483"/>
    </source>
</evidence>
<comment type="caution">
    <text evidence="3">The sequence shown here is derived from an EMBL/GenBank/DDBJ whole genome shotgun (WGS) entry which is preliminary data.</text>
</comment>
<evidence type="ECO:0000256" key="1">
    <source>
        <dbReference type="SAM" id="MobiDB-lite"/>
    </source>
</evidence>
<reference evidence="3" key="2">
    <citation type="journal article" date="2021" name="Genome Biol. Evol.">
        <title>Developing a high-quality reference genome for a parasitic bivalve with doubly uniparental inheritance (Bivalvia: Unionida).</title>
        <authorList>
            <person name="Smith C.H."/>
        </authorList>
    </citation>
    <scope>NUCLEOTIDE SEQUENCE</scope>
    <source>
        <strain evidence="3">CHS0354</strain>
        <tissue evidence="3">Mantle</tissue>
    </source>
</reference>
<feature type="compositionally biased region" description="Low complexity" evidence="1">
    <location>
        <begin position="81"/>
        <end position="91"/>
    </location>
</feature>
<feature type="region of interest" description="Disordered" evidence="1">
    <location>
        <begin position="34"/>
        <end position="239"/>
    </location>
</feature>
<sequence length="479" mass="53134">MSFLEKLRDTFHITGRSSSMRTTTSEAPYVISSTFQNPSLRPGDQYGEQITGQDQSHGSSWVKYDSEKSSQAEEMNRDSTESLNSFSSTSSRQRIFRQGKPPREFSRLDFQNKYAARKGYNNGGHQMNQNFENESYDSNGENLVSRPSSQGSNFRILEDGERPGSSGSKHNHKVVDDGERPGSSGAKPDLSKSLRDVIRHQRRHKFDHNSGDNTTNNKIIRHDTNSSGRYEDSTEEISTPKPRGAISKLKFALLTTVILGAITAITILIIELRDPTTSRGNHGCTALTVILNQPIVIVCYTSYTRDCIIRVTPPSTVNLGHMALLTKQERNNSGWTINYISNKNITLIGPEAKCSSEGNYTITINDTVERSPPIIITNLKINESPEIETNTSVSTPNASKEASCISHTQCKEGYTLKMLPPKNRATEFNQTCYAHFSESVGWTTHCTGQLQSYMSNASCTITCILSNTIITKASNVSIC</sequence>
<proteinExistence type="predicted"/>
<keyword evidence="2" id="KW-0472">Membrane</keyword>
<evidence type="ECO:0000313" key="3">
    <source>
        <dbReference type="EMBL" id="KAK3576356.1"/>
    </source>
</evidence>
<organism evidence="3 4">
    <name type="scientific">Potamilus streckersoni</name>
    <dbReference type="NCBI Taxonomy" id="2493646"/>
    <lineage>
        <taxon>Eukaryota</taxon>
        <taxon>Metazoa</taxon>
        <taxon>Spiralia</taxon>
        <taxon>Lophotrochozoa</taxon>
        <taxon>Mollusca</taxon>
        <taxon>Bivalvia</taxon>
        <taxon>Autobranchia</taxon>
        <taxon>Heteroconchia</taxon>
        <taxon>Palaeoheterodonta</taxon>
        <taxon>Unionida</taxon>
        <taxon>Unionoidea</taxon>
        <taxon>Unionidae</taxon>
        <taxon>Ambleminae</taxon>
        <taxon>Lampsilini</taxon>
        <taxon>Potamilus</taxon>
    </lineage>
</organism>
<accession>A0AAE0RMN5</accession>
<feature type="compositionally biased region" description="Polar residues" evidence="1">
    <location>
        <begin position="123"/>
        <end position="153"/>
    </location>
</feature>